<dbReference type="PANTHER" id="PTHR36978:SF4">
    <property type="entry name" value="P-LOOP CONTAINING NUCLEOSIDE TRIPHOSPHATE HYDROLASE PROTEIN"/>
    <property type="match status" value="1"/>
</dbReference>
<dbReference type="EMBL" id="VCBC01000001">
    <property type="protein sequence ID" value="TLU68122.1"/>
    <property type="molecule type" value="Genomic_DNA"/>
</dbReference>
<reference evidence="1 2" key="1">
    <citation type="submission" date="2019-05" db="EMBL/GenBank/DDBJ databases">
        <title>Genome sequences of Thalassotalea litorea 1K03283.</title>
        <authorList>
            <person name="Zhang D."/>
        </authorList>
    </citation>
    <scope>NUCLEOTIDE SEQUENCE [LARGE SCALE GENOMIC DNA]</scope>
    <source>
        <strain evidence="1 2">MCCC 1K03283</strain>
    </source>
</reference>
<dbReference type="OrthoDB" id="7855297at2"/>
<gene>
    <name evidence="1" type="ORF">FE810_00395</name>
</gene>
<dbReference type="PANTHER" id="PTHR36978">
    <property type="entry name" value="P-LOOP CONTAINING NUCLEOTIDE TRIPHOSPHATE HYDROLASE"/>
    <property type="match status" value="1"/>
</dbReference>
<dbReference type="GO" id="GO:0016740">
    <property type="term" value="F:transferase activity"/>
    <property type="evidence" value="ECO:0007669"/>
    <property type="project" value="UniProtKB-KW"/>
</dbReference>
<dbReference type="Pfam" id="PF17784">
    <property type="entry name" value="Sulfotransfer_4"/>
    <property type="match status" value="1"/>
</dbReference>
<organism evidence="1 2">
    <name type="scientific">Thalassotalea litorea</name>
    <dbReference type="NCBI Taxonomy" id="2020715"/>
    <lineage>
        <taxon>Bacteria</taxon>
        <taxon>Pseudomonadati</taxon>
        <taxon>Pseudomonadota</taxon>
        <taxon>Gammaproteobacteria</taxon>
        <taxon>Alteromonadales</taxon>
        <taxon>Colwelliaceae</taxon>
        <taxon>Thalassotalea</taxon>
    </lineage>
</organism>
<comment type="caution">
    <text evidence="1">The sequence shown here is derived from an EMBL/GenBank/DDBJ whole genome shotgun (WGS) entry which is preliminary data.</text>
</comment>
<dbReference type="Proteomes" id="UP000307790">
    <property type="component" value="Unassembled WGS sequence"/>
</dbReference>
<dbReference type="SUPFAM" id="SSF52540">
    <property type="entry name" value="P-loop containing nucleoside triphosphate hydrolases"/>
    <property type="match status" value="1"/>
</dbReference>
<sequence length="213" mass="24819">MLEQQKLFVVSLPRTATTSFCLAMIEQGFKVAHTAYTLEAFKNANVIADTPVFNDYAALDKIYPQAKFVYIERDAEQWLVSIRQLLSRMKNNLQRSDGGFNPILKRCYTQVFGHFSDSDLNSDQYLLDCFYRHQQQVTEYFSAREQDFVRFNPDDNNWWQKIAQLSSQPMTKAPFPHVNIGAKVTSWNELKHPLKVDSTRNGRCDDLTVQLYR</sequence>
<evidence type="ECO:0000313" key="1">
    <source>
        <dbReference type="EMBL" id="TLU68122.1"/>
    </source>
</evidence>
<proteinExistence type="predicted"/>
<dbReference type="Gene3D" id="3.40.50.300">
    <property type="entry name" value="P-loop containing nucleotide triphosphate hydrolases"/>
    <property type="match status" value="1"/>
</dbReference>
<evidence type="ECO:0000313" key="2">
    <source>
        <dbReference type="Proteomes" id="UP000307790"/>
    </source>
</evidence>
<dbReference type="InterPro" id="IPR040632">
    <property type="entry name" value="Sulfotransfer_4"/>
</dbReference>
<accession>A0A5R9IS81</accession>
<dbReference type="InterPro" id="IPR027417">
    <property type="entry name" value="P-loop_NTPase"/>
</dbReference>
<dbReference type="AlphaFoldDB" id="A0A5R9IS81"/>
<keyword evidence="1" id="KW-0808">Transferase</keyword>
<keyword evidence="2" id="KW-1185">Reference proteome</keyword>
<name>A0A5R9IS81_9GAMM</name>
<protein>
    <submittedName>
        <fullName evidence="1">Sulfotransferase family protein</fullName>
    </submittedName>
</protein>